<dbReference type="CDD" id="cd03313">
    <property type="entry name" value="enolase"/>
    <property type="match status" value="1"/>
</dbReference>
<name>A0A8T2Y1W8_POPDE</name>
<feature type="binding site" evidence="9">
    <location>
        <position position="287"/>
    </location>
    <ligand>
        <name>Mg(2+)</name>
        <dbReference type="ChEBI" id="CHEBI:18420"/>
    </ligand>
</feature>
<evidence type="ECO:0000256" key="9">
    <source>
        <dbReference type="PIRSR" id="PIRSR001400-3"/>
    </source>
</evidence>
<feature type="domain" description="Enolase C-terminal TIM barrel" evidence="10">
    <location>
        <begin position="184"/>
        <end position="441"/>
    </location>
</feature>
<evidence type="ECO:0000256" key="3">
    <source>
        <dbReference type="ARBA" id="ARBA00012058"/>
    </source>
</evidence>
<dbReference type="InterPro" id="IPR020811">
    <property type="entry name" value="Enolase_N"/>
</dbReference>
<dbReference type="GO" id="GO:0000287">
    <property type="term" value="F:magnesium ion binding"/>
    <property type="evidence" value="ECO:0007669"/>
    <property type="project" value="InterPro"/>
</dbReference>
<feature type="binding site" evidence="8">
    <location>
        <begin position="380"/>
        <end position="383"/>
    </location>
    <ligand>
        <name>substrate</name>
    </ligand>
</feature>
<dbReference type="InterPro" id="IPR036849">
    <property type="entry name" value="Enolase-like_C_sf"/>
</dbReference>
<feature type="active site" description="Proton donor" evidence="7">
    <location>
        <position position="252"/>
    </location>
</feature>
<feature type="binding site" evidence="8">
    <location>
        <position position="200"/>
    </location>
    <ligand>
        <name>substrate</name>
    </ligand>
</feature>
<dbReference type="InterPro" id="IPR029017">
    <property type="entry name" value="Enolase-like_N"/>
</dbReference>
<dbReference type="Proteomes" id="UP000807159">
    <property type="component" value="Chromosome 9"/>
</dbReference>
<evidence type="ECO:0000256" key="7">
    <source>
        <dbReference type="PIRSR" id="PIRSR001400-1"/>
    </source>
</evidence>
<comment type="pathway">
    <text evidence="1">Carbohydrate degradation; glycolysis; pyruvate from D-glyceraldehyde 3-phosphate: step 4/5.</text>
</comment>
<dbReference type="InterPro" id="IPR020810">
    <property type="entry name" value="Enolase_C"/>
</dbReference>
<gene>
    <name evidence="12" type="ORF">H0E87_017860</name>
</gene>
<feature type="binding site" evidence="9">
    <location>
        <position position="303"/>
    </location>
    <ligand>
        <name>Mg(2+)</name>
        <dbReference type="ChEBI" id="CHEBI:18420"/>
    </ligand>
</feature>
<protein>
    <recommendedName>
        <fullName evidence="3">phosphopyruvate hydratase</fullName>
        <ecNumber evidence="3">4.2.1.11</ecNumber>
    </recommendedName>
</protein>
<proteinExistence type="inferred from homology"/>
<dbReference type="PRINTS" id="PR00148">
    <property type="entry name" value="ENOLASE"/>
</dbReference>
<dbReference type="InterPro" id="IPR000941">
    <property type="entry name" value="Enolase"/>
</dbReference>
<keyword evidence="6" id="KW-0456">Lyase</keyword>
<evidence type="ECO:0000313" key="12">
    <source>
        <dbReference type="EMBL" id="KAH8499108.1"/>
    </source>
</evidence>
<feature type="binding site" evidence="8">
    <location>
        <position position="303"/>
    </location>
    <ligand>
        <name>substrate</name>
    </ligand>
</feature>
<comment type="cofactor">
    <cofactor evidence="9">
        <name>Mg(2+)</name>
        <dbReference type="ChEBI" id="CHEBI:18420"/>
    </cofactor>
    <text evidence="9">Mg(2+) is required for catalysis and for stabilizing the dimer.</text>
</comment>
<dbReference type="FunFam" id="3.30.390.10:FF:000001">
    <property type="entry name" value="Enolase"/>
    <property type="match status" value="1"/>
</dbReference>
<dbReference type="SMART" id="SM01193">
    <property type="entry name" value="Enolase_N"/>
    <property type="match status" value="1"/>
</dbReference>
<dbReference type="PANTHER" id="PTHR11902:SF56">
    <property type="entry name" value="CYTOSOLIC ENOLASE 3"/>
    <property type="match status" value="1"/>
</dbReference>
<dbReference type="Pfam" id="PF00113">
    <property type="entry name" value="Enolase_C"/>
    <property type="match status" value="1"/>
</dbReference>
<dbReference type="InterPro" id="IPR020809">
    <property type="entry name" value="Enolase_CS"/>
</dbReference>
<dbReference type="SMART" id="SM01192">
    <property type="entry name" value="Enolase_C"/>
    <property type="match status" value="1"/>
</dbReference>
<dbReference type="PROSITE" id="PS00164">
    <property type="entry name" value="ENOLASE"/>
    <property type="match status" value="1"/>
</dbReference>
<dbReference type="Gene3D" id="3.30.390.10">
    <property type="entry name" value="Enolase-like, N-terminal domain"/>
    <property type="match status" value="1"/>
</dbReference>
<evidence type="ECO:0000256" key="4">
    <source>
        <dbReference type="ARBA" id="ARBA00022842"/>
    </source>
</evidence>
<feature type="binding site" evidence="8">
    <location>
        <position position="209"/>
    </location>
    <ligand>
        <name>substrate</name>
    </ligand>
</feature>
<dbReference type="SUPFAM" id="SSF51604">
    <property type="entry name" value="Enolase C-terminal domain-like"/>
    <property type="match status" value="1"/>
</dbReference>
<dbReference type="PANTHER" id="PTHR11902">
    <property type="entry name" value="ENOLASE"/>
    <property type="match status" value="1"/>
</dbReference>
<dbReference type="EMBL" id="JACEGQ020000009">
    <property type="protein sequence ID" value="KAH8499108.1"/>
    <property type="molecule type" value="Genomic_DNA"/>
</dbReference>
<dbReference type="SFLD" id="SFLDS00001">
    <property type="entry name" value="Enolase"/>
    <property type="match status" value="1"/>
</dbReference>
<evidence type="ECO:0000313" key="13">
    <source>
        <dbReference type="Proteomes" id="UP000807159"/>
    </source>
</evidence>
<feature type="domain" description="Enolase N-terminal" evidence="11">
    <location>
        <begin position="47"/>
        <end position="176"/>
    </location>
</feature>
<evidence type="ECO:0000256" key="6">
    <source>
        <dbReference type="ARBA" id="ARBA00023239"/>
    </source>
</evidence>
<dbReference type="GO" id="GO:0000015">
    <property type="term" value="C:phosphopyruvate hydratase complex"/>
    <property type="evidence" value="ECO:0007669"/>
    <property type="project" value="InterPro"/>
</dbReference>
<keyword evidence="4 9" id="KW-0460">Magnesium</keyword>
<keyword evidence="5" id="KW-0324">Glycolysis</keyword>
<dbReference type="PIRSF" id="PIRSF001400">
    <property type="entry name" value="Enolase"/>
    <property type="match status" value="1"/>
</dbReference>
<dbReference type="Gene3D" id="3.20.20.120">
    <property type="entry name" value="Enolase-like C-terminal domain"/>
    <property type="match status" value="2"/>
</dbReference>
<feature type="binding site" evidence="8">
    <location>
        <position position="328"/>
    </location>
    <ligand>
        <name>substrate</name>
    </ligand>
</feature>
<dbReference type="AlphaFoldDB" id="A0A8T2Y1W8"/>
<comment type="similarity">
    <text evidence="2">Belongs to the enolase family.</text>
</comment>
<dbReference type="GO" id="GO:0006096">
    <property type="term" value="P:glycolytic process"/>
    <property type="evidence" value="ECO:0007669"/>
    <property type="project" value="UniProtKB-KW"/>
</dbReference>
<dbReference type="Pfam" id="PF03952">
    <property type="entry name" value="Enolase_N"/>
    <property type="match status" value="1"/>
</dbReference>
<sequence length="441" mass="47931">MSVQEYLDKHVLSRKIEDAVNAAVRAKTPDPVLFISNHMRKAVPSVITKIKGRQILDSRGIPTVEVDLFTNKGSFRASVPSGHVTGMYEAVELRDGDKGMYLGNSVTRAVKNINEKISEALIGMDPTLQSQIDQAMIDLDKTEKKGELGANAMLAVSIAACKAGAAEKEVPLYKHISDLSSKTNPTLPVPAFTVISGGKHAGNNLAIKEIMILPIGASTFKEALQMGSETYHHLKAVIKEKYGEQGCNVGEDGGFSPNLSSVQEGLNLVKEAISRTGYSEKIKMAIDVAATTFCIAYPIVSIEDPFDREDWEHVKRFSDLGLCQVVGDDLLMSNHKRIERAIHESSCTALLLKVNQIGTVTEALEVVKLAKDAHWGVVVSHRSGETEDSFIADLSVGLAMGQIKTGAPCRGERLAKYNQLLRIEEELGDQAVYAGEDWRAA</sequence>
<accession>A0A8T2Y1W8</accession>
<evidence type="ECO:0000256" key="5">
    <source>
        <dbReference type="ARBA" id="ARBA00023152"/>
    </source>
</evidence>
<feature type="active site" description="Proton acceptor" evidence="7">
    <location>
        <position position="353"/>
    </location>
</feature>
<evidence type="ECO:0000259" key="10">
    <source>
        <dbReference type="SMART" id="SM01192"/>
    </source>
</evidence>
<dbReference type="EC" id="4.2.1.11" evidence="3"/>
<evidence type="ECO:0000256" key="2">
    <source>
        <dbReference type="ARBA" id="ARBA00009604"/>
    </source>
</evidence>
<reference evidence="12" key="1">
    <citation type="journal article" date="2021" name="J. Hered.">
        <title>Genome Assembly of Salicaceae Populus deltoides (Eastern Cottonwood) I-69 Based on Nanopore Sequencing and Hi-C Technologies.</title>
        <authorList>
            <person name="Bai S."/>
            <person name="Wu H."/>
            <person name="Zhang J."/>
            <person name="Pan Z."/>
            <person name="Zhao W."/>
            <person name="Li Z."/>
            <person name="Tong C."/>
        </authorList>
    </citation>
    <scope>NUCLEOTIDE SEQUENCE</scope>
    <source>
        <tissue evidence="12">Leaf</tissue>
    </source>
</reference>
<evidence type="ECO:0000256" key="1">
    <source>
        <dbReference type="ARBA" id="ARBA00005031"/>
    </source>
</evidence>
<dbReference type="SUPFAM" id="SSF54826">
    <property type="entry name" value="Enolase N-terminal domain-like"/>
    <property type="match status" value="1"/>
</dbReference>
<organism evidence="12 13">
    <name type="scientific">Populus deltoides</name>
    <name type="common">Eastern poplar</name>
    <name type="synonym">Eastern cottonwood</name>
    <dbReference type="NCBI Taxonomy" id="3696"/>
    <lineage>
        <taxon>Eukaryota</taxon>
        <taxon>Viridiplantae</taxon>
        <taxon>Streptophyta</taxon>
        <taxon>Embryophyta</taxon>
        <taxon>Tracheophyta</taxon>
        <taxon>Spermatophyta</taxon>
        <taxon>Magnoliopsida</taxon>
        <taxon>eudicotyledons</taxon>
        <taxon>Gunneridae</taxon>
        <taxon>Pentapetalae</taxon>
        <taxon>rosids</taxon>
        <taxon>fabids</taxon>
        <taxon>Malpighiales</taxon>
        <taxon>Salicaceae</taxon>
        <taxon>Saliceae</taxon>
        <taxon>Populus</taxon>
    </lineage>
</organism>
<dbReference type="HAMAP" id="MF_00318">
    <property type="entry name" value="Enolase"/>
    <property type="match status" value="1"/>
</dbReference>
<feature type="binding site" evidence="8">
    <location>
        <position position="404"/>
    </location>
    <ligand>
        <name>substrate</name>
    </ligand>
</feature>
<keyword evidence="9" id="KW-0479">Metal-binding</keyword>
<dbReference type="GO" id="GO:0004634">
    <property type="term" value="F:phosphopyruvate hydratase activity"/>
    <property type="evidence" value="ECO:0007669"/>
    <property type="project" value="UniProtKB-EC"/>
</dbReference>
<evidence type="ECO:0000256" key="8">
    <source>
        <dbReference type="PIRSR" id="PIRSR001400-2"/>
    </source>
</evidence>
<keyword evidence="13" id="KW-1185">Reference proteome</keyword>
<feature type="binding site" evidence="9">
    <location>
        <position position="328"/>
    </location>
    <ligand>
        <name>Mg(2+)</name>
        <dbReference type="ChEBI" id="CHEBI:18420"/>
    </ligand>
</feature>
<comment type="caution">
    <text evidence="12">The sequence shown here is derived from an EMBL/GenBank/DDBJ whole genome shotgun (WGS) entry which is preliminary data.</text>
</comment>
<evidence type="ECO:0000259" key="11">
    <source>
        <dbReference type="SMART" id="SM01193"/>
    </source>
</evidence>
<dbReference type="CDD" id="cd22962">
    <property type="entry name" value="DD_AtENO3-like"/>
    <property type="match status" value="1"/>
</dbReference>